<evidence type="ECO:0000313" key="1">
    <source>
        <dbReference type="EMBL" id="MBF0753448.1"/>
    </source>
</evidence>
<gene>
    <name evidence="1" type="ORF">IR135_04120</name>
</gene>
<organism evidence="1 2">
    <name type="scientific">Jeotgalicoccus nanhaiensis</name>
    <dbReference type="NCBI Taxonomy" id="568603"/>
    <lineage>
        <taxon>Bacteria</taxon>
        <taxon>Bacillati</taxon>
        <taxon>Bacillota</taxon>
        <taxon>Bacilli</taxon>
        <taxon>Bacillales</taxon>
        <taxon>Staphylococcaceae</taxon>
        <taxon>Jeotgalicoccus</taxon>
    </lineage>
</organism>
<dbReference type="EMBL" id="JADGLW010000002">
    <property type="protein sequence ID" value="MBF0753448.1"/>
    <property type="molecule type" value="Genomic_DNA"/>
</dbReference>
<evidence type="ECO:0000313" key="2">
    <source>
        <dbReference type="Proteomes" id="UP000647980"/>
    </source>
</evidence>
<proteinExistence type="predicted"/>
<dbReference type="RefSeq" id="WP_167753356.1">
    <property type="nucleotide sequence ID" value="NZ_JADGLW010000002.1"/>
</dbReference>
<name>A0ABR9XWR9_9STAP</name>
<keyword evidence="2" id="KW-1185">Reference proteome</keyword>
<evidence type="ECO:0008006" key="3">
    <source>
        <dbReference type="Google" id="ProtNLM"/>
    </source>
</evidence>
<sequence>MLTIESKINKQIAKNLELEGLKVSKEQQKLILDAINSDKEINNELIRQIAFNNKCS</sequence>
<reference evidence="1 2" key="1">
    <citation type="submission" date="2020-10" db="EMBL/GenBank/DDBJ databases">
        <title>Mouse Oral microbiota.</title>
        <authorList>
            <person name="Joseph S."/>
            <person name="Aduse-Opoku J."/>
        </authorList>
    </citation>
    <scope>NUCLEOTIDE SEQUENCE [LARGE SCALE GENOMIC DNA]</scope>
    <source>
        <strain evidence="1 2">19428wE5_W307</strain>
    </source>
</reference>
<comment type="caution">
    <text evidence="1">The sequence shown here is derived from an EMBL/GenBank/DDBJ whole genome shotgun (WGS) entry which is preliminary data.</text>
</comment>
<dbReference type="Proteomes" id="UP000647980">
    <property type="component" value="Unassembled WGS sequence"/>
</dbReference>
<protein>
    <recommendedName>
        <fullName evidence="3">Antitoxin MazE</fullName>
    </recommendedName>
</protein>
<accession>A0ABR9XWR9</accession>